<evidence type="ECO:0000313" key="12">
    <source>
        <dbReference type="EMBL" id="GAA3927334.1"/>
    </source>
</evidence>
<name>A0ABP7MP26_9GAMM</name>
<keyword evidence="8" id="KW-0175">Coiled coil</keyword>
<reference evidence="13" key="1">
    <citation type="journal article" date="2019" name="Int. J. Syst. Evol. Microbiol.">
        <title>The Global Catalogue of Microorganisms (GCM) 10K type strain sequencing project: providing services to taxonomists for standard genome sequencing and annotation.</title>
        <authorList>
            <consortium name="The Broad Institute Genomics Platform"/>
            <consortium name="The Broad Institute Genome Sequencing Center for Infectious Disease"/>
            <person name="Wu L."/>
            <person name="Ma J."/>
        </authorList>
    </citation>
    <scope>NUCLEOTIDE SEQUENCE [LARGE SCALE GENOMIC DNA]</scope>
    <source>
        <strain evidence="13">JCM 17551</strain>
    </source>
</reference>
<evidence type="ECO:0000256" key="2">
    <source>
        <dbReference type="ARBA" id="ARBA00008914"/>
    </source>
</evidence>
<evidence type="ECO:0000256" key="4">
    <source>
        <dbReference type="ARBA" id="ARBA00022692"/>
    </source>
</evidence>
<dbReference type="EMBL" id="BAABBN010000007">
    <property type="protein sequence ID" value="GAA3927334.1"/>
    <property type="molecule type" value="Genomic_DNA"/>
</dbReference>
<protein>
    <submittedName>
        <fullName evidence="12">Flagellar motor protein MotB</fullName>
    </submittedName>
</protein>
<evidence type="ECO:0000313" key="13">
    <source>
        <dbReference type="Proteomes" id="UP001501565"/>
    </source>
</evidence>
<evidence type="ECO:0000256" key="10">
    <source>
        <dbReference type="SAM" id="Phobius"/>
    </source>
</evidence>
<evidence type="ECO:0000256" key="3">
    <source>
        <dbReference type="ARBA" id="ARBA00022475"/>
    </source>
</evidence>
<sequence>MEEFQPIIVKKVIKKHDHHGGSWKVAFADFAVAMMAFFFLMWILNSTNETQKKAIEGYFKDPAGVSQSGGSRYVIDLGGSPQALDANNETRDYDSDYVDPEGVLSAAAIESAADKIERERLKDLMAELEQRIEESEAMRPFKNQLLLDITKEGLRIQIIDQSKRPMFDPGGAQLKYYTRDILLELGSFLSGVPNSIKLTGHTDAAKYADDDDFGNWELSADRANAARRTLVEGGMSLEKVAEVVGLADRALFDEKRPLDPVNRRIALIVLNKRSAAEIQRNAAGGQEEKTEDAPPVRPRSQPFTKKELRENTQRLSDDLKGIEADNLPAPNQYREAEDNQEIWNLDDF</sequence>
<feature type="compositionally biased region" description="Acidic residues" evidence="9">
    <location>
        <begin position="338"/>
        <end position="348"/>
    </location>
</feature>
<dbReference type="Gene3D" id="3.30.1330.60">
    <property type="entry name" value="OmpA-like domain"/>
    <property type="match status" value="1"/>
</dbReference>
<dbReference type="InterPro" id="IPR050330">
    <property type="entry name" value="Bact_OuterMem_StrucFunc"/>
</dbReference>
<dbReference type="PROSITE" id="PS51123">
    <property type="entry name" value="OMPA_2"/>
    <property type="match status" value="1"/>
</dbReference>
<keyword evidence="5 10" id="KW-1133">Transmembrane helix</keyword>
<dbReference type="Proteomes" id="UP001501565">
    <property type="component" value="Unassembled WGS sequence"/>
</dbReference>
<evidence type="ECO:0000259" key="11">
    <source>
        <dbReference type="PROSITE" id="PS51123"/>
    </source>
</evidence>
<keyword evidence="12" id="KW-0966">Cell projection</keyword>
<dbReference type="InterPro" id="IPR025713">
    <property type="entry name" value="MotB-like_N_dom"/>
</dbReference>
<evidence type="ECO:0000256" key="1">
    <source>
        <dbReference type="ARBA" id="ARBA00004162"/>
    </source>
</evidence>
<dbReference type="Pfam" id="PF13677">
    <property type="entry name" value="MotB_plug"/>
    <property type="match status" value="1"/>
</dbReference>
<dbReference type="InterPro" id="IPR036737">
    <property type="entry name" value="OmpA-like_sf"/>
</dbReference>
<evidence type="ECO:0000256" key="8">
    <source>
        <dbReference type="SAM" id="Coils"/>
    </source>
</evidence>
<dbReference type="SUPFAM" id="SSF103088">
    <property type="entry name" value="OmpA-like"/>
    <property type="match status" value="1"/>
</dbReference>
<feature type="compositionally biased region" description="Basic and acidic residues" evidence="9">
    <location>
        <begin position="304"/>
        <end position="323"/>
    </location>
</feature>
<dbReference type="Pfam" id="PF00691">
    <property type="entry name" value="OmpA"/>
    <property type="match status" value="1"/>
</dbReference>
<evidence type="ECO:0000256" key="5">
    <source>
        <dbReference type="ARBA" id="ARBA00022989"/>
    </source>
</evidence>
<dbReference type="PANTHER" id="PTHR30329">
    <property type="entry name" value="STATOR ELEMENT OF FLAGELLAR MOTOR COMPLEX"/>
    <property type="match status" value="1"/>
</dbReference>
<comment type="subcellular location">
    <subcellularLocation>
        <location evidence="1">Cell membrane</location>
        <topology evidence="1">Single-pass membrane protein</topology>
    </subcellularLocation>
</comment>
<keyword evidence="3" id="KW-1003">Cell membrane</keyword>
<keyword evidence="12" id="KW-0969">Cilium</keyword>
<evidence type="ECO:0000256" key="9">
    <source>
        <dbReference type="SAM" id="MobiDB-lite"/>
    </source>
</evidence>
<feature type="coiled-coil region" evidence="8">
    <location>
        <begin position="111"/>
        <end position="138"/>
    </location>
</feature>
<evidence type="ECO:0000256" key="6">
    <source>
        <dbReference type="ARBA" id="ARBA00023136"/>
    </source>
</evidence>
<accession>A0ABP7MP26</accession>
<feature type="region of interest" description="Disordered" evidence="9">
    <location>
        <begin position="279"/>
        <end position="348"/>
    </location>
</feature>
<proteinExistence type="inferred from homology"/>
<feature type="domain" description="OmpA-like" evidence="11">
    <location>
        <begin position="154"/>
        <end position="273"/>
    </location>
</feature>
<keyword evidence="6 7" id="KW-0472">Membrane</keyword>
<comment type="similarity">
    <text evidence="2">Belongs to the MotB family.</text>
</comment>
<dbReference type="NCBIfam" id="NF006548">
    <property type="entry name" value="PRK09041.1"/>
    <property type="match status" value="1"/>
</dbReference>
<organism evidence="12 13">
    <name type="scientific">Litoribacillus peritrichatus</name>
    <dbReference type="NCBI Taxonomy" id="718191"/>
    <lineage>
        <taxon>Bacteria</taxon>
        <taxon>Pseudomonadati</taxon>
        <taxon>Pseudomonadota</taxon>
        <taxon>Gammaproteobacteria</taxon>
        <taxon>Oceanospirillales</taxon>
        <taxon>Oceanospirillaceae</taxon>
        <taxon>Litoribacillus</taxon>
    </lineage>
</organism>
<evidence type="ECO:0000256" key="7">
    <source>
        <dbReference type="PROSITE-ProRule" id="PRU00473"/>
    </source>
</evidence>
<gene>
    <name evidence="12" type="primary">motB</name>
    <name evidence="12" type="ORF">GCM10022277_24530</name>
</gene>
<keyword evidence="12" id="KW-0282">Flagellum</keyword>
<feature type="transmembrane region" description="Helical" evidence="10">
    <location>
        <begin position="21"/>
        <end position="44"/>
    </location>
</feature>
<comment type="caution">
    <text evidence="12">The sequence shown here is derived from an EMBL/GenBank/DDBJ whole genome shotgun (WGS) entry which is preliminary data.</text>
</comment>
<keyword evidence="13" id="KW-1185">Reference proteome</keyword>
<dbReference type="PANTHER" id="PTHR30329:SF21">
    <property type="entry name" value="LIPOPROTEIN YIAD-RELATED"/>
    <property type="match status" value="1"/>
</dbReference>
<dbReference type="RefSeq" id="WP_344798824.1">
    <property type="nucleotide sequence ID" value="NZ_BAABBN010000007.1"/>
</dbReference>
<keyword evidence="4 10" id="KW-0812">Transmembrane</keyword>
<dbReference type="InterPro" id="IPR006665">
    <property type="entry name" value="OmpA-like"/>
</dbReference>